<dbReference type="AlphaFoldDB" id="A0AB39SAX6"/>
<evidence type="ECO:0000256" key="1">
    <source>
        <dbReference type="SAM" id="Phobius"/>
    </source>
</evidence>
<evidence type="ECO:0008006" key="3">
    <source>
        <dbReference type="Google" id="ProtNLM"/>
    </source>
</evidence>
<dbReference type="EMBL" id="CP163440">
    <property type="protein sequence ID" value="XDQ64742.1"/>
    <property type="molecule type" value="Genomic_DNA"/>
</dbReference>
<keyword evidence="1" id="KW-0812">Transmembrane</keyword>
<gene>
    <name evidence="2" type="ORF">AB5J50_30145</name>
</gene>
<sequence length="61" mass="6605">MGAGFLFIFVPLFLYLTPMTLLCVKIADRNSWKMGLVFASGLIFLPAVLVTGWILVGTGAL</sequence>
<keyword evidence="1" id="KW-0472">Membrane</keyword>
<feature type="transmembrane region" description="Helical" evidence="1">
    <location>
        <begin position="6"/>
        <end position="24"/>
    </location>
</feature>
<evidence type="ECO:0000313" key="2">
    <source>
        <dbReference type="EMBL" id="XDQ64742.1"/>
    </source>
</evidence>
<proteinExistence type="predicted"/>
<dbReference type="RefSeq" id="WP_369261322.1">
    <property type="nucleotide sequence ID" value="NZ_CP163440.1"/>
</dbReference>
<feature type="transmembrane region" description="Helical" evidence="1">
    <location>
        <begin position="36"/>
        <end position="56"/>
    </location>
</feature>
<protein>
    <recommendedName>
        <fullName evidence="3">Cardiolipin synthase N-terminal domain-containing protein</fullName>
    </recommendedName>
</protein>
<keyword evidence="1" id="KW-1133">Transmembrane helix</keyword>
<organism evidence="2">
    <name type="scientific">Streptomyces sp. R35</name>
    <dbReference type="NCBI Taxonomy" id="3238630"/>
    <lineage>
        <taxon>Bacteria</taxon>
        <taxon>Bacillati</taxon>
        <taxon>Actinomycetota</taxon>
        <taxon>Actinomycetes</taxon>
        <taxon>Kitasatosporales</taxon>
        <taxon>Streptomycetaceae</taxon>
        <taxon>Streptomyces</taxon>
    </lineage>
</organism>
<name>A0AB39SAX6_9ACTN</name>
<reference evidence="2" key="1">
    <citation type="submission" date="2024-07" db="EMBL/GenBank/DDBJ databases">
        <authorList>
            <person name="Yu S.T."/>
        </authorList>
    </citation>
    <scope>NUCLEOTIDE SEQUENCE</scope>
    <source>
        <strain evidence="2">R35</strain>
    </source>
</reference>
<accession>A0AB39SAX6</accession>